<comment type="caution">
    <text evidence="3">The sequence shown here is derived from an EMBL/GenBank/DDBJ whole genome shotgun (WGS) entry which is preliminary data.</text>
</comment>
<feature type="transmembrane region" description="Helical" evidence="2">
    <location>
        <begin position="6"/>
        <end position="29"/>
    </location>
</feature>
<dbReference type="EMBL" id="MU838997">
    <property type="protein sequence ID" value="KAK1772919.1"/>
    <property type="molecule type" value="Genomic_DNA"/>
</dbReference>
<feature type="region of interest" description="Disordered" evidence="1">
    <location>
        <begin position="236"/>
        <end position="262"/>
    </location>
</feature>
<dbReference type="Proteomes" id="UP001244011">
    <property type="component" value="Unassembled WGS sequence"/>
</dbReference>
<evidence type="ECO:0000313" key="3">
    <source>
        <dbReference type="EMBL" id="KAK1772919.1"/>
    </source>
</evidence>
<keyword evidence="2" id="KW-0472">Membrane</keyword>
<accession>A0AAJ0FRY5</accession>
<name>A0AAJ0FRY5_9PEZI</name>
<evidence type="ECO:0000313" key="4">
    <source>
        <dbReference type="Proteomes" id="UP001244011"/>
    </source>
</evidence>
<sequence length="262" mass="28076">MMIVLGFWTFIIFNVVLHIAFAVIVHLFLYGEGGIFPTSDACPPAESTMDSSWEEPLESGDEAVEIVGPEKPTIEHAGNDLQTASGDGEPPSQSEPGTPQGDRPVDQAQDGAHDADGPDLSVVVVRVGSDTKLGYLFEALSRNLSAETNNHPEEQVPSSTNQQHNSATAATIGALEILGMVGHEVLPAREADDTTLPDFADIIRQRLGDSGDLICGMVMLRKRDADRKLWGLVYEPRPADETPGVPDPSEQAAREIPSPATE</sequence>
<gene>
    <name evidence="3" type="ORF">QBC33DRAFT_615462</name>
</gene>
<dbReference type="RefSeq" id="XP_060289132.1">
    <property type="nucleotide sequence ID" value="XM_060432633.1"/>
</dbReference>
<evidence type="ECO:0000256" key="2">
    <source>
        <dbReference type="SAM" id="Phobius"/>
    </source>
</evidence>
<feature type="region of interest" description="Disordered" evidence="1">
    <location>
        <begin position="41"/>
        <end position="60"/>
    </location>
</feature>
<proteinExistence type="predicted"/>
<feature type="compositionally biased region" description="Polar residues" evidence="1">
    <location>
        <begin position="80"/>
        <end position="97"/>
    </location>
</feature>
<keyword evidence="4" id="KW-1185">Reference proteome</keyword>
<reference evidence="3" key="1">
    <citation type="submission" date="2023-06" db="EMBL/GenBank/DDBJ databases">
        <title>Genome-scale phylogeny and comparative genomics of the fungal order Sordariales.</title>
        <authorList>
            <consortium name="Lawrence Berkeley National Laboratory"/>
            <person name="Hensen N."/>
            <person name="Bonometti L."/>
            <person name="Westerberg I."/>
            <person name="Brannstrom I.O."/>
            <person name="Guillou S."/>
            <person name="Cros-Aarteil S."/>
            <person name="Calhoun S."/>
            <person name="Haridas S."/>
            <person name="Kuo A."/>
            <person name="Mondo S."/>
            <person name="Pangilinan J."/>
            <person name="Riley R."/>
            <person name="Labutti K."/>
            <person name="Andreopoulos B."/>
            <person name="Lipzen A."/>
            <person name="Chen C."/>
            <person name="Yanf M."/>
            <person name="Daum C."/>
            <person name="Ng V."/>
            <person name="Clum A."/>
            <person name="Steindorff A."/>
            <person name="Ohm R."/>
            <person name="Martin F."/>
            <person name="Silar P."/>
            <person name="Natvig D."/>
            <person name="Lalanne C."/>
            <person name="Gautier V."/>
            <person name="Ament-Velasquez S.L."/>
            <person name="Kruys A."/>
            <person name="Hutchinson M.I."/>
            <person name="Powell A.J."/>
            <person name="Barry K."/>
            <person name="Miller A.N."/>
            <person name="Grigoriev I.V."/>
            <person name="Debuchy R."/>
            <person name="Gladieux P."/>
            <person name="Thoren M.H."/>
            <person name="Johannesson H."/>
        </authorList>
    </citation>
    <scope>NUCLEOTIDE SEQUENCE</scope>
    <source>
        <strain evidence="3">8032-3</strain>
    </source>
</reference>
<organism evidence="3 4">
    <name type="scientific">Phialemonium atrogriseum</name>
    <dbReference type="NCBI Taxonomy" id="1093897"/>
    <lineage>
        <taxon>Eukaryota</taxon>
        <taxon>Fungi</taxon>
        <taxon>Dikarya</taxon>
        <taxon>Ascomycota</taxon>
        <taxon>Pezizomycotina</taxon>
        <taxon>Sordariomycetes</taxon>
        <taxon>Sordariomycetidae</taxon>
        <taxon>Cephalothecales</taxon>
        <taxon>Cephalothecaceae</taxon>
        <taxon>Phialemonium</taxon>
    </lineage>
</organism>
<evidence type="ECO:0000256" key="1">
    <source>
        <dbReference type="SAM" id="MobiDB-lite"/>
    </source>
</evidence>
<protein>
    <submittedName>
        <fullName evidence="3">Uncharacterized protein</fullName>
    </submittedName>
</protein>
<dbReference type="AlphaFoldDB" id="A0AAJ0FRY5"/>
<feature type="region of interest" description="Disordered" evidence="1">
    <location>
        <begin position="73"/>
        <end position="119"/>
    </location>
</feature>
<dbReference type="GeneID" id="85315820"/>
<keyword evidence="2" id="KW-0812">Transmembrane</keyword>
<keyword evidence="2" id="KW-1133">Transmembrane helix</keyword>